<evidence type="ECO:0000259" key="1">
    <source>
        <dbReference type="Pfam" id="PF04542"/>
    </source>
</evidence>
<sequence length="173" mass="20679">MKDYLGGCVVVTDEMFERLVSESEDLIHYHIHKLKIWDRNGDFYAEGLFALWNAYRTYDPEAGTLKSYMHWKVRNALIDKIRKDSRTYEQEEEIAEQMVQEGRDTWEDEITDELLWKQVKASLTPNQWKWVYHYIIMDRSIAQIAHLEKVTPDAVKNWGRHARKKLKELGTNM</sequence>
<dbReference type="GO" id="GO:0003700">
    <property type="term" value="F:DNA-binding transcription factor activity"/>
    <property type="evidence" value="ECO:0007669"/>
    <property type="project" value="InterPro"/>
</dbReference>
<name>A0A3D8VQT0_9BACI</name>
<evidence type="ECO:0000313" key="3">
    <source>
        <dbReference type="Proteomes" id="UP000257032"/>
    </source>
</evidence>
<dbReference type="SUPFAM" id="SSF88659">
    <property type="entry name" value="Sigma3 and sigma4 domains of RNA polymerase sigma factors"/>
    <property type="match status" value="1"/>
</dbReference>
<dbReference type="SUPFAM" id="SSF88946">
    <property type="entry name" value="Sigma2 domain of RNA polymerase sigma factors"/>
    <property type="match status" value="1"/>
</dbReference>
<dbReference type="GO" id="GO:0006352">
    <property type="term" value="P:DNA-templated transcription initiation"/>
    <property type="evidence" value="ECO:0007669"/>
    <property type="project" value="InterPro"/>
</dbReference>
<proteinExistence type="predicted"/>
<dbReference type="InterPro" id="IPR013325">
    <property type="entry name" value="RNA_pol_sigma_r2"/>
</dbReference>
<protein>
    <submittedName>
        <fullName evidence="2">Sigma-70 family RNA polymerase sigma factor</fullName>
    </submittedName>
</protein>
<dbReference type="Pfam" id="PF04542">
    <property type="entry name" value="Sigma70_r2"/>
    <property type="match status" value="1"/>
</dbReference>
<reference evidence="2 3" key="1">
    <citation type="submission" date="2018-08" db="EMBL/GenBank/DDBJ databases">
        <title>Genome sequence of strict halophilic Halobacillus trueperi SS1 isolated from Lunsu, a salty water body of North West Himalayas.</title>
        <authorList>
            <person name="Gupta S."/>
            <person name="Sharma P."/>
            <person name="Dev K."/>
            <person name="Baumler D."/>
            <person name="Sourirajan A."/>
        </authorList>
    </citation>
    <scope>NUCLEOTIDE SEQUENCE [LARGE SCALE GENOMIC DNA]</scope>
    <source>
        <strain evidence="2 3">SS1</strain>
    </source>
</reference>
<gene>
    <name evidence="2" type="ORF">DXT76_07045</name>
</gene>
<accession>A0A3D8VQT0</accession>
<dbReference type="Gene3D" id="1.10.10.10">
    <property type="entry name" value="Winged helix-like DNA-binding domain superfamily/Winged helix DNA-binding domain"/>
    <property type="match status" value="1"/>
</dbReference>
<organism evidence="2 3">
    <name type="scientific">Halobacillus trueperi</name>
    <dbReference type="NCBI Taxonomy" id="156205"/>
    <lineage>
        <taxon>Bacteria</taxon>
        <taxon>Bacillati</taxon>
        <taxon>Bacillota</taxon>
        <taxon>Bacilli</taxon>
        <taxon>Bacillales</taxon>
        <taxon>Bacillaceae</taxon>
        <taxon>Halobacillus</taxon>
    </lineage>
</organism>
<feature type="domain" description="RNA polymerase sigma-70 region 2" evidence="1">
    <location>
        <begin position="42"/>
        <end position="87"/>
    </location>
</feature>
<dbReference type="NCBIfam" id="TIGR02937">
    <property type="entry name" value="sigma70-ECF"/>
    <property type="match status" value="1"/>
</dbReference>
<dbReference type="InterPro" id="IPR013324">
    <property type="entry name" value="RNA_pol_sigma_r3/r4-like"/>
</dbReference>
<dbReference type="EMBL" id="QTLC01000028">
    <property type="protein sequence ID" value="RDY71766.1"/>
    <property type="molecule type" value="Genomic_DNA"/>
</dbReference>
<dbReference type="InterPro" id="IPR036388">
    <property type="entry name" value="WH-like_DNA-bd_sf"/>
</dbReference>
<dbReference type="InterPro" id="IPR014284">
    <property type="entry name" value="RNA_pol_sigma-70_dom"/>
</dbReference>
<dbReference type="Proteomes" id="UP000257032">
    <property type="component" value="Unassembled WGS sequence"/>
</dbReference>
<dbReference type="Gene3D" id="1.10.1740.10">
    <property type="match status" value="1"/>
</dbReference>
<dbReference type="AlphaFoldDB" id="A0A3D8VQT0"/>
<evidence type="ECO:0000313" key="2">
    <source>
        <dbReference type="EMBL" id="RDY71766.1"/>
    </source>
</evidence>
<dbReference type="InterPro" id="IPR007627">
    <property type="entry name" value="RNA_pol_sigma70_r2"/>
</dbReference>
<comment type="caution">
    <text evidence="2">The sequence shown here is derived from an EMBL/GenBank/DDBJ whole genome shotgun (WGS) entry which is preliminary data.</text>
</comment>